<proteinExistence type="predicted"/>
<accession>A0ABY9J805</accession>
<feature type="transmembrane region" description="Helical" evidence="2">
    <location>
        <begin position="66"/>
        <end position="86"/>
    </location>
</feature>
<evidence type="ECO:0000256" key="2">
    <source>
        <dbReference type="SAM" id="Phobius"/>
    </source>
</evidence>
<name>A0ABY9J805_9ACTN</name>
<evidence type="ECO:0000313" key="4">
    <source>
        <dbReference type="Proteomes" id="UP001224433"/>
    </source>
</evidence>
<keyword evidence="2" id="KW-0812">Transmembrane</keyword>
<feature type="region of interest" description="Disordered" evidence="1">
    <location>
        <begin position="1"/>
        <end position="23"/>
    </location>
</feature>
<dbReference type="RefSeq" id="WP_306102598.1">
    <property type="nucleotide sequence ID" value="NZ_CP120983.1"/>
</dbReference>
<sequence>MSTASNLTQPAAAPVPPASPAAPAATAPWVVVTLIGLCGVVGMALCAGAGVLVWVRPGAMNPLTAALTMGGCLVGGAALAVSVIALRRR</sequence>
<evidence type="ECO:0000256" key="1">
    <source>
        <dbReference type="SAM" id="MobiDB-lite"/>
    </source>
</evidence>
<evidence type="ECO:0008006" key="5">
    <source>
        <dbReference type="Google" id="ProtNLM"/>
    </source>
</evidence>
<dbReference type="Proteomes" id="UP001224433">
    <property type="component" value="Chromosome"/>
</dbReference>
<gene>
    <name evidence="3" type="ORF">P8A20_00175</name>
</gene>
<reference evidence="3 4" key="1">
    <citation type="submission" date="2023-03" db="EMBL/GenBank/DDBJ databases">
        <title>Isolation and description of six Streptomyces strains from soil environments, able to metabolize different microbial glucans.</title>
        <authorList>
            <person name="Widen T."/>
            <person name="Larsbrink J."/>
        </authorList>
    </citation>
    <scope>NUCLEOTIDE SEQUENCE [LARGE SCALE GENOMIC DNA]</scope>
    <source>
        <strain evidence="3 4">Alt3</strain>
    </source>
</reference>
<feature type="transmembrane region" description="Helical" evidence="2">
    <location>
        <begin position="29"/>
        <end position="54"/>
    </location>
</feature>
<protein>
    <recommendedName>
        <fullName evidence="5">Integral membrane protein</fullName>
    </recommendedName>
</protein>
<dbReference type="EMBL" id="CP120983">
    <property type="protein sequence ID" value="WLQ62101.1"/>
    <property type="molecule type" value="Genomic_DNA"/>
</dbReference>
<evidence type="ECO:0000313" key="3">
    <source>
        <dbReference type="EMBL" id="WLQ62101.1"/>
    </source>
</evidence>
<keyword evidence="4" id="KW-1185">Reference proteome</keyword>
<keyword evidence="2" id="KW-0472">Membrane</keyword>
<organism evidence="3 4">
    <name type="scientific">Streptomyces glycanivorans</name>
    <dbReference type="NCBI Taxonomy" id="3033808"/>
    <lineage>
        <taxon>Bacteria</taxon>
        <taxon>Bacillati</taxon>
        <taxon>Actinomycetota</taxon>
        <taxon>Actinomycetes</taxon>
        <taxon>Kitasatosporales</taxon>
        <taxon>Streptomycetaceae</taxon>
        <taxon>Streptomyces</taxon>
    </lineage>
</organism>
<keyword evidence="2" id="KW-1133">Transmembrane helix</keyword>